<comment type="similarity">
    <text evidence="1">Belongs to the TRAFAC class TrmE-Era-EngA-EngB-Septin-like GTPase superfamily. AIG1/Toc34/Toc159-like paraseptin GTPase family. IAN subfamily.</text>
</comment>
<comment type="caution">
    <text evidence="8">The sequence shown here is derived from an EMBL/GenBank/DDBJ whole genome shotgun (WGS) entry which is preliminary data.</text>
</comment>
<evidence type="ECO:0000256" key="6">
    <source>
        <dbReference type="SAM" id="Phobius"/>
    </source>
</evidence>
<keyword evidence="2" id="KW-0547">Nucleotide-binding</keyword>
<dbReference type="Pfam" id="PF04548">
    <property type="entry name" value="AIG1"/>
    <property type="match status" value="2"/>
</dbReference>
<feature type="region of interest" description="Disordered" evidence="5">
    <location>
        <begin position="437"/>
        <end position="531"/>
    </location>
</feature>
<organism evidence="8 9">
    <name type="scientific">Cirrhinus molitorella</name>
    <name type="common">mud carp</name>
    <dbReference type="NCBI Taxonomy" id="172907"/>
    <lineage>
        <taxon>Eukaryota</taxon>
        <taxon>Metazoa</taxon>
        <taxon>Chordata</taxon>
        <taxon>Craniata</taxon>
        <taxon>Vertebrata</taxon>
        <taxon>Euteleostomi</taxon>
        <taxon>Actinopterygii</taxon>
        <taxon>Neopterygii</taxon>
        <taxon>Teleostei</taxon>
        <taxon>Ostariophysi</taxon>
        <taxon>Cypriniformes</taxon>
        <taxon>Cyprinidae</taxon>
        <taxon>Labeoninae</taxon>
        <taxon>Labeonini</taxon>
        <taxon>Cirrhinus</taxon>
    </lineage>
</organism>
<dbReference type="FunFam" id="3.40.50.300:FF:000366">
    <property type="entry name" value="GTPase, IMAP family member 2"/>
    <property type="match status" value="1"/>
</dbReference>
<dbReference type="GO" id="GO:0005525">
    <property type="term" value="F:GTP binding"/>
    <property type="evidence" value="ECO:0007669"/>
    <property type="project" value="UniProtKB-KW"/>
</dbReference>
<feature type="compositionally biased region" description="Basic and acidic residues" evidence="5">
    <location>
        <begin position="437"/>
        <end position="483"/>
    </location>
</feature>
<feature type="domain" description="AIG1-type G" evidence="7">
    <location>
        <begin position="19"/>
        <end position="229"/>
    </location>
</feature>
<keyword evidence="3" id="KW-0342">GTP-binding</keyword>
<sequence>MEQVKDLNVAPLGKTAFKVERLNVVLLGKTGAGKSSTGNTILGRPAFKSKKSSSSVTQDVAVESGSAFGLVPVTVYDTPGLFDTEMSEDEIQKKYKELLQKCESGPCVFLLVIKADRFTKEERETVEKIEKMLGEERLKKTWILFTRGDELDEENMTIQEFLNENEELKKLVQKYGQRYHVFNNKAKGQAGQVQGLFIKMFKPHMNSLGEVLETLKQNPLTRKIPQEIEPDTPADSVPCRRIVLLGKSGVGKSAAANIILGQREFTSLLKMDSVTSECSDAQTTVSGRSVSVVDTPGLFDTQMKEEELAKEIARSVYLSSPGPHAFLIVFPVNMRFTQQEQVIPQVIEMMFGQEMLKYSIILFTHGDQLEEQSVEKLIEESSKLRHLVQQCGGRYHIFNNKDMNNRQQVNDLLQKIDSMIEQNEGGHYSNQMYEDAQRFRREEEEQRQREEEQRKQQEENQRQEEIERVRKETEERIRAEMKAQAESQSEEEQRKQEKQRKEELERAMKEAEDRVRAKQREEEKKRQQQEKRGFQQFFSKYGIYFAIGVGLIIGGVIGGGIGALAAGGILTKGALVGAGVGAAVGAVGAGVGAGVDFLRIFF</sequence>
<dbReference type="InterPro" id="IPR045058">
    <property type="entry name" value="GIMA/IAN/Toc"/>
</dbReference>
<dbReference type="EMBL" id="JAUYZG010000005">
    <property type="protein sequence ID" value="KAK2907394.1"/>
    <property type="molecule type" value="Genomic_DNA"/>
</dbReference>
<evidence type="ECO:0000313" key="9">
    <source>
        <dbReference type="Proteomes" id="UP001187343"/>
    </source>
</evidence>
<name>A0AA88QCG8_9TELE</name>
<keyword evidence="4" id="KW-0175">Coiled coil</keyword>
<dbReference type="Proteomes" id="UP001187343">
    <property type="component" value="Unassembled WGS sequence"/>
</dbReference>
<protein>
    <recommendedName>
        <fullName evidence="7">AIG1-type G domain-containing protein</fullName>
    </recommendedName>
</protein>
<evidence type="ECO:0000256" key="5">
    <source>
        <dbReference type="SAM" id="MobiDB-lite"/>
    </source>
</evidence>
<keyword evidence="6" id="KW-0472">Membrane</keyword>
<dbReference type="Gene3D" id="3.40.50.300">
    <property type="entry name" value="P-loop containing nucleotide triphosphate hydrolases"/>
    <property type="match status" value="2"/>
</dbReference>
<gene>
    <name evidence="8" type="ORF">Q8A67_006379</name>
</gene>
<dbReference type="PANTHER" id="PTHR10903:SF186">
    <property type="entry name" value="GTPASE IMAP FAMILY MEMBER 4-LIKE-RELATED"/>
    <property type="match status" value="1"/>
</dbReference>
<dbReference type="CDD" id="cd01852">
    <property type="entry name" value="AIG1"/>
    <property type="match status" value="1"/>
</dbReference>
<evidence type="ECO:0000256" key="4">
    <source>
        <dbReference type="SAM" id="Coils"/>
    </source>
</evidence>
<reference evidence="8" key="1">
    <citation type="submission" date="2023-08" db="EMBL/GenBank/DDBJ databases">
        <title>Chromosome-level Genome Assembly of mud carp (Cirrhinus molitorella).</title>
        <authorList>
            <person name="Liu H."/>
        </authorList>
    </citation>
    <scope>NUCLEOTIDE SEQUENCE</scope>
    <source>
        <strain evidence="8">Prfri</strain>
        <tissue evidence="8">Muscle</tissue>
    </source>
</reference>
<dbReference type="PANTHER" id="PTHR10903">
    <property type="entry name" value="GTPASE, IMAP FAMILY MEMBER-RELATED"/>
    <property type="match status" value="1"/>
</dbReference>
<evidence type="ECO:0000256" key="2">
    <source>
        <dbReference type="ARBA" id="ARBA00022741"/>
    </source>
</evidence>
<dbReference type="FunFam" id="3.40.50.300:FF:001809">
    <property type="entry name" value="Si:ch1073-365p7.2"/>
    <property type="match status" value="1"/>
</dbReference>
<feature type="transmembrane region" description="Helical" evidence="6">
    <location>
        <begin position="575"/>
        <end position="598"/>
    </location>
</feature>
<dbReference type="SUPFAM" id="SSF52540">
    <property type="entry name" value="P-loop containing nucleoside triphosphate hydrolases"/>
    <property type="match status" value="2"/>
</dbReference>
<feature type="compositionally biased region" description="Basic and acidic residues" evidence="5">
    <location>
        <begin position="491"/>
        <end position="531"/>
    </location>
</feature>
<keyword evidence="9" id="KW-1185">Reference proteome</keyword>
<dbReference type="PROSITE" id="PS51720">
    <property type="entry name" value="G_AIG1"/>
    <property type="match status" value="2"/>
</dbReference>
<feature type="transmembrane region" description="Helical" evidence="6">
    <location>
        <begin position="541"/>
        <end position="569"/>
    </location>
</feature>
<evidence type="ECO:0000256" key="3">
    <source>
        <dbReference type="ARBA" id="ARBA00023134"/>
    </source>
</evidence>
<accession>A0AA88QCG8</accession>
<feature type="coiled-coil region" evidence="4">
    <location>
        <begin position="151"/>
        <end position="178"/>
    </location>
</feature>
<dbReference type="AlphaFoldDB" id="A0AA88QCG8"/>
<keyword evidence="6" id="KW-0812">Transmembrane</keyword>
<keyword evidence="6" id="KW-1133">Transmembrane helix</keyword>
<evidence type="ECO:0000259" key="7">
    <source>
        <dbReference type="PROSITE" id="PS51720"/>
    </source>
</evidence>
<dbReference type="InterPro" id="IPR006703">
    <property type="entry name" value="G_AIG1"/>
</dbReference>
<proteinExistence type="inferred from homology"/>
<dbReference type="InterPro" id="IPR027417">
    <property type="entry name" value="P-loop_NTPase"/>
</dbReference>
<evidence type="ECO:0000313" key="8">
    <source>
        <dbReference type="EMBL" id="KAK2907394.1"/>
    </source>
</evidence>
<evidence type="ECO:0000256" key="1">
    <source>
        <dbReference type="ARBA" id="ARBA00008535"/>
    </source>
</evidence>
<feature type="domain" description="AIG1-type G" evidence="7">
    <location>
        <begin position="237"/>
        <end position="437"/>
    </location>
</feature>